<dbReference type="AlphaFoldDB" id="A0A7C1FTX6"/>
<proteinExistence type="predicted"/>
<gene>
    <name evidence="1" type="ORF">ENQ20_12435</name>
</gene>
<sequence length="124" mass="14283">MSKFVRIKTELRDLRILKQALNDLKLDYQENQRYTHRWSGFSGEVALLVQTKGATFAFRPTPEGAYEAIGDDMQLKAVQTHLNAIQQRYAYHKVLEETQAAGFALVEERTGRDGAIRLTVRRWA</sequence>
<accession>A0A7C1FTX6</accession>
<protein>
    <submittedName>
        <fullName evidence="1">DUF1257 domain-containing protein</fullName>
    </submittedName>
</protein>
<organism evidence="1">
    <name type="scientific">Caldilinea aerophila</name>
    <dbReference type="NCBI Taxonomy" id="133453"/>
    <lineage>
        <taxon>Bacteria</taxon>
        <taxon>Bacillati</taxon>
        <taxon>Chloroflexota</taxon>
        <taxon>Caldilineae</taxon>
        <taxon>Caldilineales</taxon>
        <taxon>Caldilineaceae</taxon>
        <taxon>Caldilinea</taxon>
    </lineage>
</organism>
<dbReference type="EMBL" id="DSMG01000121">
    <property type="protein sequence ID" value="HDX32275.1"/>
    <property type="molecule type" value="Genomic_DNA"/>
</dbReference>
<name>A0A7C1FTX6_9CHLR</name>
<dbReference type="InterPro" id="IPR009666">
    <property type="entry name" value="Uncharacterised_Ycf35"/>
</dbReference>
<evidence type="ECO:0000313" key="1">
    <source>
        <dbReference type="EMBL" id="HDX32275.1"/>
    </source>
</evidence>
<reference evidence="1" key="1">
    <citation type="journal article" date="2020" name="mSystems">
        <title>Genome- and Community-Level Interaction Insights into Carbon Utilization and Element Cycling Functions of Hydrothermarchaeota in Hydrothermal Sediment.</title>
        <authorList>
            <person name="Zhou Z."/>
            <person name="Liu Y."/>
            <person name="Xu W."/>
            <person name="Pan J."/>
            <person name="Luo Z.H."/>
            <person name="Li M."/>
        </authorList>
    </citation>
    <scope>NUCLEOTIDE SEQUENCE [LARGE SCALE GENOMIC DNA]</scope>
    <source>
        <strain evidence="1">SpSt-289</strain>
    </source>
</reference>
<comment type="caution">
    <text evidence="1">The sequence shown here is derived from an EMBL/GenBank/DDBJ whole genome shotgun (WGS) entry which is preliminary data.</text>
</comment>
<dbReference type="Pfam" id="PF06868">
    <property type="entry name" value="DUF1257"/>
    <property type="match status" value="1"/>
</dbReference>
<dbReference type="PANTHER" id="PTHR39638">
    <property type="entry name" value="YCF35"/>
    <property type="match status" value="1"/>
</dbReference>
<dbReference type="PANTHER" id="PTHR39638:SF2">
    <property type="entry name" value="YCF35"/>
    <property type="match status" value="1"/>
</dbReference>